<evidence type="ECO:0000313" key="10">
    <source>
        <dbReference type="Proteomes" id="UP000198972"/>
    </source>
</evidence>
<feature type="domain" description="ABC transporter" evidence="8">
    <location>
        <begin position="2"/>
        <end position="258"/>
    </location>
</feature>
<keyword evidence="6 9" id="KW-0067">ATP-binding</keyword>
<dbReference type="STRING" id="670482.SAMN04488542_1396"/>
<evidence type="ECO:0000256" key="7">
    <source>
        <dbReference type="ARBA" id="ARBA00023136"/>
    </source>
</evidence>
<keyword evidence="7" id="KW-0472">Membrane</keyword>
<evidence type="ECO:0000256" key="3">
    <source>
        <dbReference type="ARBA" id="ARBA00022448"/>
    </source>
</evidence>
<evidence type="ECO:0000256" key="2">
    <source>
        <dbReference type="ARBA" id="ARBA00005417"/>
    </source>
</evidence>
<dbReference type="GO" id="GO:0016887">
    <property type="term" value="F:ATP hydrolysis activity"/>
    <property type="evidence" value="ECO:0007669"/>
    <property type="project" value="InterPro"/>
</dbReference>
<dbReference type="Gene3D" id="3.40.50.300">
    <property type="entry name" value="P-loop containing nucleotide triphosphate hydrolases"/>
    <property type="match status" value="1"/>
</dbReference>
<name>A0A1G7TSS6_9BACL</name>
<dbReference type="InterPro" id="IPR050388">
    <property type="entry name" value="ABC_Ni/Peptide_Import"/>
</dbReference>
<dbReference type="PROSITE" id="PS00211">
    <property type="entry name" value="ABC_TRANSPORTER_1"/>
    <property type="match status" value="1"/>
</dbReference>
<keyword evidence="4" id="KW-1003">Cell membrane</keyword>
<evidence type="ECO:0000256" key="6">
    <source>
        <dbReference type="ARBA" id="ARBA00022840"/>
    </source>
</evidence>
<dbReference type="InterPro" id="IPR017871">
    <property type="entry name" value="ABC_transporter-like_CS"/>
</dbReference>
<comment type="subcellular location">
    <subcellularLocation>
        <location evidence="1">Cell membrane</location>
        <topology evidence="1">Peripheral membrane protein</topology>
    </subcellularLocation>
</comment>
<dbReference type="PANTHER" id="PTHR43297:SF2">
    <property type="entry name" value="DIPEPTIDE TRANSPORT ATP-BINDING PROTEIN DPPD"/>
    <property type="match status" value="1"/>
</dbReference>
<dbReference type="GO" id="GO:0015833">
    <property type="term" value="P:peptide transport"/>
    <property type="evidence" value="ECO:0007669"/>
    <property type="project" value="InterPro"/>
</dbReference>
<dbReference type="EMBL" id="FNBG01000039">
    <property type="protein sequence ID" value="SDG38054.1"/>
    <property type="molecule type" value="Genomic_DNA"/>
</dbReference>
<dbReference type="PROSITE" id="PS50893">
    <property type="entry name" value="ABC_TRANSPORTER_2"/>
    <property type="match status" value="1"/>
</dbReference>
<keyword evidence="3" id="KW-0813">Transport</keyword>
<comment type="similarity">
    <text evidence="2">Belongs to the ABC transporter superfamily.</text>
</comment>
<sequence length="336" mass="37298">MINMNDLLKVDHLKTGFESDYGTIVSVDDVSFRMKSGETLAIVGESGSGKSVTALSMMRLLGTGSRIMGGQVLFEGKDLLKLNDQEMCDIRGNQMSMIFQEPMTSLNPVLTIGYQMCESIMIHLKQSKKEAWASAVEMLKKVGLPRPEAIMKEYPFALSGGMRQRVMIAMAMSCRPKVLIADEPTTALDVTVQAQIMKLMKELCEESGTAILLITHDLGVVAEMADRVLVMYAGQVVEEADVFTLFEDPKHPYTQGLLKSIPRLDSDDDAELESIPGAVPARYESIQGCRFYNRCPYATEKCHAEMPLLTVTGKDHFTRCWEAQRIEGGVEEVAYE</sequence>
<dbReference type="NCBIfam" id="TIGR01727">
    <property type="entry name" value="oligo_HPY"/>
    <property type="match status" value="1"/>
</dbReference>
<dbReference type="Proteomes" id="UP000198972">
    <property type="component" value="Unassembled WGS sequence"/>
</dbReference>
<evidence type="ECO:0000256" key="5">
    <source>
        <dbReference type="ARBA" id="ARBA00022741"/>
    </source>
</evidence>
<dbReference type="SUPFAM" id="SSF52540">
    <property type="entry name" value="P-loop containing nucleoside triphosphate hydrolases"/>
    <property type="match status" value="1"/>
</dbReference>
<evidence type="ECO:0000256" key="1">
    <source>
        <dbReference type="ARBA" id="ARBA00004202"/>
    </source>
</evidence>
<dbReference type="Pfam" id="PF00005">
    <property type="entry name" value="ABC_tran"/>
    <property type="match status" value="1"/>
</dbReference>
<dbReference type="InterPro" id="IPR003439">
    <property type="entry name" value="ABC_transporter-like_ATP-bd"/>
</dbReference>
<dbReference type="InterPro" id="IPR013563">
    <property type="entry name" value="Oligopep_ABC_C"/>
</dbReference>
<dbReference type="SMART" id="SM00382">
    <property type="entry name" value="AAA"/>
    <property type="match status" value="1"/>
</dbReference>
<organism evidence="9 10">
    <name type="scientific">Fontibacillus panacisegetis</name>
    <dbReference type="NCBI Taxonomy" id="670482"/>
    <lineage>
        <taxon>Bacteria</taxon>
        <taxon>Bacillati</taxon>
        <taxon>Bacillota</taxon>
        <taxon>Bacilli</taxon>
        <taxon>Bacillales</taxon>
        <taxon>Paenibacillaceae</taxon>
        <taxon>Fontibacillus</taxon>
    </lineage>
</organism>
<keyword evidence="5" id="KW-0547">Nucleotide-binding</keyword>
<dbReference type="FunFam" id="3.40.50.300:FF:000016">
    <property type="entry name" value="Oligopeptide ABC transporter ATP-binding component"/>
    <property type="match status" value="1"/>
</dbReference>
<proteinExistence type="inferred from homology"/>
<evidence type="ECO:0000259" key="8">
    <source>
        <dbReference type="PROSITE" id="PS50893"/>
    </source>
</evidence>
<dbReference type="InterPro" id="IPR003593">
    <property type="entry name" value="AAA+_ATPase"/>
</dbReference>
<dbReference type="InterPro" id="IPR027417">
    <property type="entry name" value="P-loop_NTPase"/>
</dbReference>
<dbReference type="PANTHER" id="PTHR43297">
    <property type="entry name" value="OLIGOPEPTIDE TRANSPORT ATP-BINDING PROTEIN APPD"/>
    <property type="match status" value="1"/>
</dbReference>
<accession>A0A1G7TSS6</accession>
<gene>
    <name evidence="9" type="ORF">SAMN04488542_1396</name>
</gene>
<dbReference type="GO" id="GO:0005524">
    <property type="term" value="F:ATP binding"/>
    <property type="evidence" value="ECO:0007669"/>
    <property type="project" value="UniProtKB-KW"/>
</dbReference>
<keyword evidence="10" id="KW-1185">Reference proteome</keyword>
<dbReference type="CDD" id="cd03257">
    <property type="entry name" value="ABC_NikE_OppD_transporters"/>
    <property type="match status" value="1"/>
</dbReference>
<dbReference type="AlphaFoldDB" id="A0A1G7TSS6"/>
<dbReference type="Pfam" id="PF08352">
    <property type="entry name" value="oligo_HPY"/>
    <property type="match status" value="1"/>
</dbReference>
<protein>
    <submittedName>
        <fullName evidence="9">Oligopeptide/dipeptide ABC transporter, ATP-binding protein, C-terminal domain-containing protein</fullName>
    </submittedName>
</protein>
<dbReference type="GO" id="GO:0005886">
    <property type="term" value="C:plasma membrane"/>
    <property type="evidence" value="ECO:0007669"/>
    <property type="project" value="UniProtKB-SubCell"/>
</dbReference>
<evidence type="ECO:0000313" key="9">
    <source>
        <dbReference type="EMBL" id="SDG38054.1"/>
    </source>
</evidence>
<evidence type="ECO:0000256" key="4">
    <source>
        <dbReference type="ARBA" id="ARBA00022475"/>
    </source>
</evidence>
<reference evidence="9 10" key="1">
    <citation type="submission" date="2016-10" db="EMBL/GenBank/DDBJ databases">
        <authorList>
            <person name="de Groot N.N."/>
        </authorList>
    </citation>
    <scope>NUCLEOTIDE SEQUENCE [LARGE SCALE GENOMIC DNA]</scope>
    <source>
        <strain evidence="9 10">DSM 28129</strain>
    </source>
</reference>